<dbReference type="InterPro" id="IPR005248">
    <property type="entry name" value="NadD/NMNAT"/>
</dbReference>
<reference evidence="12 13" key="1">
    <citation type="submission" date="2016-03" db="EMBL/GenBank/DDBJ databases">
        <authorList>
            <person name="Cho S.-Y."/>
            <person name="Lim S."/>
            <person name="Kim H."/>
            <person name="Soh E.H."/>
            <person name="Moon J.S."/>
        </authorList>
    </citation>
    <scope>NUCLEOTIDE SEQUENCE [LARGE SCALE GENOMIC DNA]</scope>
    <source>
        <strain evidence="12 13">KCTC 3810</strain>
    </source>
</reference>
<organism evidence="12 13">
    <name type="scientific">Exiguobacterium undae</name>
    <dbReference type="NCBI Taxonomy" id="169177"/>
    <lineage>
        <taxon>Bacteria</taxon>
        <taxon>Bacillati</taxon>
        <taxon>Bacillota</taxon>
        <taxon>Bacilli</taxon>
        <taxon>Bacillales</taxon>
        <taxon>Bacillales Family XII. Incertae Sedis</taxon>
        <taxon>Exiguobacterium</taxon>
    </lineage>
</organism>
<dbReference type="InterPro" id="IPR004821">
    <property type="entry name" value="Cyt_trans-like"/>
</dbReference>
<evidence type="ECO:0000256" key="4">
    <source>
        <dbReference type="ARBA" id="ARBA00022679"/>
    </source>
</evidence>
<dbReference type="Gene3D" id="3.40.50.620">
    <property type="entry name" value="HUPs"/>
    <property type="match status" value="1"/>
</dbReference>
<dbReference type="PANTHER" id="PTHR39321:SF3">
    <property type="entry name" value="PHOSPHOPANTETHEINE ADENYLYLTRANSFERASE"/>
    <property type="match status" value="1"/>
</dbReference>
<evidence type="ECO:0000256" key="10">
    <source>
        <dbReference type="HAMAP-Rule" id="MF_00244"/>
    </source>
</evidence>
<evidence type="ECO:0000256" key="8">
    <source>
        <dbReference type="ARBA" id="ARBA00023027"/>
    </source>
</evidence>
<dbReference type="EMBL" id="LVVL01000001">
    <property type="protein sequence ID" value="OAN16163.1"/>
    <property type="molecule type" value="Genomic_DNA"/>
</dbReference>
<comment type="pathway">
    <text evidence="2 10">Cofactor biosynthesis; NAD(+) biosynthesis; deamido-NAD(+) from nicotinate D-ribonucleotide: step 1/1.</text>
</comment>
<keyword evidence="4 10" id="KW-0808">Transferase</keyword>
<keyword evidence="5 10" id="KW-0548">Nucleotidyltransferase</keyword>
<dbReference type="RefSeq" id="WP_028106828.1">
    <property type="nucleotide sequence ID" value="NZ_LVVL01000001.1"/>
</dbReference>
<evidence type="ECO:0000256" key="2">
    <source>
        <dbReference type="ARBA" id="ARBA00005019"/>
    </source>
</evidence>
<dbReference type="PANTHER" id="PTHR39321">
    <property type="entry name" value="NICOTINATE-NUCLEOTIDE ADENYLYLTRANSFERASE-RELATED"/>
    <property type="match status" value="1"/>
</dbReference>
<evidence type="ECO:0000256" key="9">
    <source>
        <dbReference type="ARBA" id="ARBA00048721"/>
    </source>
</evidence>
<comment type="caution">
    <text evidence="12">The sequence shown here is derived from an EMBL/GenBank/DDBJ whole genome shotgun (WGS) entry which is preliminary data.</text>
</comment>
<dbReference type="Pfam" id="PF01467">
    <property type="entry name" value="CTP_transf_like"/>
    <property type="match status" value="1"/>
</dbReference>
<name>A0ABX2VD52_9BACL</name>
<dbReference type="NCBIfam" id="NF000840">
    <property type="entry name" value="PRK00071.1-3"/>
    <property type="match status" value="1"/>
</dbReference>
<dbReference type="InterPro" id="IPR014729">
    <property type="entry name" value="Rossmann-like_a/b/a_fold"/>
</dbReference>
<comment type="similarity">
    <text evidence="10">Belongs to the NadD family.</text>
</comment>
<dbReference type="HAMAP" id="MF_00244">
    <property type="entry name" value="NaMN_adenylyltr"/>
    <property type="match status" value="1"/>
</dbReference>
<evidence type="ECO:0000256" key="5">
    <source>
        <dbReference type="ARBA" id="ARBA00022695"/>
    </source>
</evidence>
<dbReference type="SUPFAM" id="SSF52374">
    <property type="entry name" value="Nucleotidylyl transferase"/>
    <property type="match status" value="1"/>
</dbReference>
<keyword evidence="8 10" id="KW-0520">NAD</keyword>
<evidence type="ECO:0000256" key="3">
    <source>
        <dbReference type="ARBA" id="ARBA00022642"/>
    </source>
</evidence>
<accession>A0ABX2VD52</accession>
<evidence type="ECO:0000259" key="11">
    <source>
        <dbReference type="Pfam" id="PF01467"/>
    </source>
</evidence>
<protein>
    <recommendedName>
        <fullName evidence="10">Probable nicotinate-nucleotide adenylyltransferase</fullName>
        <ecNumber evidence="10">2.7.7.18</ecNumber>
    </recommendedName>
    <alternativeName>
        <fullName evidence="10">Deamido-NAD(+) diphosphorylase</fullName>
    </alternativeName>
    <alternativeName>
        <fullName evidence="10">Deamido-NAD(+) pyrophosphorylase</fullName>
    </alternativeName>
    <alternativeName>
        <fullName evidence="10">Nicotinate mononucleotide adenylyltransferase</fullName>
        <shortName evidence="10">NaMN adenylyltransferase</shortName>
    </alternativeName>
</protein>
<dbReference type="NCBIfam" id="TIGR00482">
    <property type="entry name" value="nicotinate (nicotinamide) nucleotide adenylyltransferase"/>
    <property type="match status" value="1"/>
</dbReference>
<dbReference type="NCBIfam" id="TIGR00125">
    <property type="entry name" value="cyt_tran_rel"/>
    <property type="match status" value="1"/>
</dbReference>
<dbReference type="Proteomes" id="UP000078447">
    <property type="component" value="Unassembled WGS sequence"/>
</dbReference>
<comment type="catalytic activity">
    <reaction evidence="9 10">
        <text>nicotinate beta-D-ribonucleotide + ATP + H(+) = deamido-NAD(+) + diphosphate</text>
        <dbReference type="Rhea" id="RHEA:22860"/>
        <dbReference type="ChEBI" id="CHEBI:15378"/>
        <dbReference type="ChEBI" id="CHEBI:30616"/>
        <dbReference type="ChEBI" id="CHEBI:33019"/>
        <dbReference type="ChEBI" id="CHEBI:57502"/>
        <dbReference type="ChEBI" id="CHEBI:58437"/>
        <dbReference type="EC" id="2.7.7.18"/>
    </reaction>
</comment>
<dbReference type="EC" id="2.7.7.18" evidence="10"/>
<keyword evidence="7 10" id="KW-0067">ATP-binding</keyword>
<keyword evidence="6 10" id="KW-0547">Nucleotide-binding</keyword>
<gene>
    <name evidence="10" type="primary">nadD</name>
    <name evidence="12" type="ORF">A3783_09620</name>
</gene>
<proteinExistence type="inferred from homology"/>
<evidence type="ECO:0000313" key="13">
    <source>
        <dbReference type="Proteomes" id="UP000078447"/>
    </source>
</evidence>
<comment type="function">
    <text evidence="1 10">Catalyzes the reversible adenylation of nicotinate mononucleotide (NaMN) to nicotinic acid adenine dinucleotide (NaAD).</text>
</comment>
<dbReference type="NCBIfam" id="NF000841">
    <property type="entry name" value="PRK00071.1-4"/>
    <property type="match status" value="1"/>
</dbReference>
<sequence length="189" mass="21529">MKIGLMGGTFDPPHIGHLLIAEQAKEQLQLDAVWFLPAKLPPHKQSTGTSADKRLQLVEAAIQCNEAFSVSDIEFERETKSYTYDTIRELKDRYPEHDFFFLIGADSLVSLGTWYRADDLYQEVRFGAVARPGSRYLIPEGAQVTAVDMPLLEVSSTDIRQRVARGRSIRYLVPEPVRQLIKEWKLYAT</sequence>
<evidence type="ECO:0000256" key="1">
    <source>
        <dbReference type="ARBA" id="ARBA00002324"/>
    </source>
</evidence>
<evidence type="ECO:0000256" key="6">
    <source>
        <dbReference type="ARBA" id="ARBA00022741"/>
    </source>
</evidence>
<keyword evidence="3 10" id="KW-0662">Pyridine nucleotide biosynthesis</keyword>
<keyword evidence="13" id="KW-1185">Reference proteome</keyword>
<evidence type="ECO:0000256" key="7">
    <source>
        <dbReference type="ARBA" id="ARBA00022840"/>
    </source>
</evidence>
<evidence type="ECO:0000313" key="12">
    <source>
        <dbReference type="EMBL" id="OAN16163.1"/>
    </source>
</evidence>
<feature type="domain" description="Cytidyltransferase-like" evidence="11">
    <location>
        <begin position="5"/>
        <end position="162"/>
    </location>
</feature>
<dbReference type="CDD" id="cd02165">
    <property type="entry name" value="NMNAT"/>
    <property type="match status" value="1"/>
</dbReference>
<dbReference type="GO" id="GO:0016779">
    <property type="term" value="F:nucleotidyltransferase activity"/>
    <property type="evidence" value="ECO:0007669"/>
    <property type="project" value="UniProtKB-KW"/>
</dbReference>